<name>A0A1F5PAA1_9BACT</name>
<accession>A0A1F5PAA1</accession>
<dbReference type="PANTHER" id="PTHR43116">
    <property type="entry name" value="PEPTIDE CHAIN RELEASE FACTOR 2"/>
    <property type="match status" value="1"/>
</dbReference>
<protein>
    <recommendedName>
        <fullName evidence="4 5">Peptide chain release factor 2</fullName>
        <shortName evidence="4">RF-2</shortName>
    </recommendedName>
</protein>
<dbReference type="InterPro" id="IPR045853">
    <property type="entry name" value="Pep_chain_release_fac_I_sf"/>
</dbReference>
<evidence type="ECO:0000256" key="3">
    <source>
        <dbReference type="ARBA" id="ARBA00022917"/>
    </source>
</evidence>
<dbReference type="EMBL" id="MFES01000001">
    <property type="protein sequence ID" value="OGE86684.1"/>
    <property type="molecule type" value="Genomic_DNA"/>
</dbReference>
<dbReference type="GO" id="GO:0005737">
    <property type="term" value="C:cytoplasm"/>
    <property type="evidence" value="ECO:0007669"/>
    <property type="project" value="UniProtKB-SubCell"/>
</dbReference>
<comment type="subcellular location">
    <subcellularLocation>
        <location evidence="4">Cytoplasm</location>
    </subcellularLocation>
</comment>
<dbReference type="InterPro" id="IPR005139">
    <property type="entry name" value="PCRF"/>
</dbReference>
<evidence type="ECO:0000256" key="5">
    <source>
        <dbReference type="NCBIfam" id="TIGR00020"/>
    </source>
</evidence>
<dbReference type="Gene3D" id="3.30.70.1660">
    <property type="match status" value="1"/>
</dbReference>
<proteinExistence type="inferred from homology"/>
<evidence type="ECO:0000313" key="9">
    <source>
        <dbReference type="Proteomes" id="UP000176786"/>
    </source>
</evidence>
<dbReference type="Gene3D" id="3.30.160.20">
    <property type="match status" value="1"/>
</dbReference>
<evidence type="ECO:0000256" key="2">
    <source>
        <dbReference type="ARBA" id="ARBA00022481"/>
    </source>
</evidence>
<dbReference type="AlphaFoldDB" id="A0A1F5PAA1"/>
<dbReference type="Pfam" id="PF03462">
    <property type="entry name" value="PCRF"/>
    <property type="match status" value="1"/>
</dbReference>
<feature type="modified residue" description="N5-methylglutamine" evidence="4">
    <location>
        <position position="202"/>
    </location>
</feature>
<gene>
    <name evidence="4" type="primary">prfB</name>
    <name evidence="8" type="ORF">A3J48_01705</name>
</gene>
<comment type="PTM">
    <text evidence="4">Methylated by PrmC. Methylation increases the termination efficiency of RF2.</text>
</comment>
<comment type="similarity">
    <text evidence="1 4">Belongs to the prokaryotic/mitochondrial release factor family.</text>
</comment>
<evidence type="ECO:0000256" key="6">
    <source>
        <dbReference type="SAM" id="Coils"/>
    </source>
</evidence>
<sequence length="319" mass="36371">MNQDEAGKKAKLADNLKKEIEFWQKLDKEFADADDLLKLSENDEKLEQDLSRHIAELEESFNELELRTLFTGQYDNYNAVLAIHAGAGGTDAQDFAEMLLRMYLRFTESKGWDTDLISKSEGGEAGIKSAVLEVKGEKAYGFLKNEAGVHRLVRLSPYNPSHTRETSFALVEVLPEIPQKELEIDEKDLNIEANTSSGHGGQSVNTTYSAIRITHIPTNITVSIQNERSQHQNKEKAMEVLRARLAKRQEEEHQKEKKAIRGEFHSPEWGNQIRSYVLHPYKLVKDHRTDYETSDVEKVLDGDLDTFIEKNLQSNKLTP</sequence>
<feature type="coiled-coil region" evidence="6">
    <location>
        <begin position="36"/>
        <end position="67"/>
    </location>
</feature>
<keyword evidence="3 4" id="KW-0648">Protein biosynthesis</keyword>
<comment type="function">
    <text evidence="4">Peptide chain release factor 2 directs the termination of translation in response to the peptide chain termination codons UGA and UAA.</text>
</comment>
<dbReference type="InterPro" id="IPR004374">
    <property type="entry name" value="PrfB"/>
</dbReference>
<dbReference type="STRING" id="1817832.A3J48_01705"/>
<dbReference type="NCBIfam" id="TIGR00020">
    <property type="entry name" value="prfB"/>
    <property type="match status" value="1"/>
</dbReference>
<keyword evidence="6" id="KW-0175">Coiled coil</keyword>
<dbReference type="SMART" id="SM00937">
    <property type="entry name" value="PCRF"/>
    <property type="match status" value="1"/>
</dbReference>
<keyword evidence="2 4" id="KW-0488">Methylation</keyword>
<feature type="coiled-coil region" evidence="6">
    <location>
        <begin position="224"/>
        <end position="263"/>
    </location>
</feature>
<evidence type="ECO:0000259" key="7">
    <source>
        <dbReference type="SMART" id="SM00937"/>
    </source>
</evidence>
<comment type="caution">
    <text evidence="8">The sequence shown here is derived from an EMBL/GenBank/DDBJ whole genome shotgun (WGS) entry which is preliminary data.</text>
</comment>
<dbReference type="Proteomes" id="UP000176786">
    <property type="component" value="Unassembled WGS sequence"/>
</dbReference>
<dbReference type="InterPro" id="IPR000352">
    <property type="entry name" value="Pep_chain_release_fac_I"/>
</dbReference>
<dbReference type="PANTHER" id="PTHR43116:SF3">
    <property type="entry name" value="CLASS I PEPTIDE CHAIN RELEASE FACTOR"/>
    <property type="match status" value="1"/>
</dbReference>
<dbReference type="Pfam" id="PF00472">
    <property type="entry name" value="RF-1"/>
    <property type="match status" value="1"/>
</dbReference>
<evidence type="ECO:0000313" key="8">
    <source>
        <dbReference type="EMBL" id="OGE86684.1"/>
    </source>
</evidence>
<feature type="domain" description="Peptide chain release factor" evidence="7">
    <location>
        <begin position="35"/>
        <end position="146"/>
    </location>
</feature>
<organism evidence="8 9">
    <name type="scientific">Candidatus Doudnabacteria bacterium RIFCSPHIGHO2_02_FULL_46_11</name>
    <dbReference type="NCBI Taxonomy" id="1817832"/>
    <lineage>
        <taxon>Bacteria</taxon>
        <taxon>Candidatus Doudnaibacteriota</taxon>
    </lineage>
</organism>
<dbReference type="SUPFAM" id="SSF75620">
    <property type="entry name" value="Release factor"/>
    <property type="match status" value="1"/>
</dbReference>
<reference evidence="8 9" key="1">
    <citation type="journal article" date="2016" name="Nat. Commun.">
        <title>Thousands of microbial genomes shed light on interconnected biogeochemical processes in an aquifer system.</title>
        <authorList>
            <person name="Anantharaman K."/>
            <person name="Brown C.T."/>
            <person name="Hug L.A."/>
            <person name="Sharon I."/>
            <person name="Castelle C.J."/>
            <person name="Probst A.J."/>
            <person name="Thomas B.C."/>
            <person name="Singh A."/>
            <person name="Wilkins M.J."/>
            <person name="Karaoz U."/>
            <person name="Brodie E.L."/>
            <person name="Williams K.H."/>
            <person name="Hubbard S.S."/>
            <person name="Banfield J.F."/>
        </authorList>
    </citation>
    <scope>NUCLEOTIDE SEQUENCE [LARGE SCALE GENOMIC DNA]</scope>
</reference>
<evidence type="ECO:0000256" key="4">
    <source>
        <dbReference type="HAMAP-Rule" id="MF_00094"/>
    </source>
</evidence>
<dbReference type="HAMAP" id="MF_00094">
    <property type="entry name" value="Rel_fac_2"/>
    <property type="match status" value="1"/>
</dbReference>
<dbReference type="FunFam" id="3.30.160.20:FF:000004">
    <property type="entry name" value="Peptide chain release factor 1"/>
    <property type="match status" value="1"/>
</dbReference>
<dbReference type="GO" id="GO:0016149">
    <property type="term" value="F:translation release factor activity, codon specific"/>
    <property type="evidence" value="ECO:0007669"/>
    <property type="project" value="UniProtKB-UniRule"/>
</dbReference>
<evidence type="ECO:0000256" key="1">
    <source>
        <dbReference type="ARBA" id="ARBA00010835"/>
    </source>
</evidence>
<keyword evidence="4" id="KW-0963">Cytoplasm</keyword>